<organism evidence="1 2">
    <name type="scientific">Zootermopsis nevadensis</name>
    <name type="common">Dampwood termite</name>
    <dbReference type="NCBI Taxonomy" id="136037"/>
    <lineage>
        <taxon>Eukaryota</taxon>
        <taxon>Metazoa</taxon>
        <taxon>Ecdysozoa</taxon>
        <taxon>Arthropoda</taxon>
        <taxon>Hexapoda</taxon>
        <taxon>Insecta</taxon>
        <taxon>Pterygota</taxon>
        <taxon>Neoptera</taxon>
        <taxon>Polyneoptera</taxon>
        <taxon>Dictyoptera</taxon>
        <taxon>Blattodea</taxon>
        <taxon>Blattoidea</taxon>
        <taxon>Termitoidae</taxon>
        <taxon>Termopsidae</taxon>
        <taxon>Zootermopsis</taxon>
    </lineage>
</organism>
<dbReference type="InParanoid" id="A0A067RGU9"/>
<gene>
    <name evidence="1" type="ORF">L798_02348</name>
</gene>
<protein>
    <submittedName>
        <fullName evidence="1">Uncharacterized protein</fullName>
    </submittedName>
</protein>
<reference evidence="1 2" key="1">
    <citation type="journal article" date="2014" name="Nat. Commun.">
        <title>Molecular traces of alternative social organization in a termite genome.</title>
        <authorList>
            <person name="Terrapon N."/>
            <person name="Li C."/>
            <person name="Robertson H.M."/>
            <person name="Ji L."/>
            <person name="Meng X."/>
            <person name="Booth W."/>
            <person name="Chen Z."/>
            <person name="Childers C.P."/>
            <person name="Glastad K.M."/>
            <person name="Gokhale K."/>
            <person name="Gowin J."/>
            <person name="Gronenberg W."/>
            <person name="Hermansen R.A."/>
            <person name="Hu H."/>
            <person name="Hunt B.G."/>
            <person name="Huylmans A.K."/>
            <person name="Khalil S.M."/>
            <person name="Mitchell R.D."/>
            <person name="Munoz-Torres M.C."/>
            <person name="Mustard J.A."/>
            <person name="Pan H."/>
            <person name="Reese J.T."/>
            <person name="Scharf M.E."/>
            <person name="Sun F."/>
            <person name="Vogel H."/>
            <person name="Xiao J."/>
            <person name="Yang W."/>
            <person name="Yang Z."/>
            <person name="Yang Z."/>
            <person name="Zhou J."/>
            <person name="Zhu J."/>
            <person name="Brent C.S."/>
            <person name="Elsik C.G."/>
            <person name="Goodisman M.A."/>
            <person name="Liberles D.A."/>
            <person name="Roe R.M."/>
            <person name="Vargo E.L."/>
            <person name="Vilcinskas A."/>
            <person name="Wang J."/>
            <person name="Bornberg-Bauer E."/>
            <person name="Korb J."/>
            <person name="Zhang G."/>
            <person name="Liebig J."/>
        </authorList>
    </citation>
    <scope>NUCLEOTIDE SEQUENCE [LARGE SCALE GENOMIC DNA]</scope>
    <source>
        <tissue evidence="1">Whole organism</tissue>
    </source>
</reference>
<dbReference type="Proteomes" id="UP000027135">
    <property type="component" value="Unassembled WGS sequence"/>
</dbReference>
<evidence type="ECO:0000313" key="1">
    <source>
        <dbReference type="EMBL" id="KDR22243.1"/>
    </source>
</evidence>
<name>A0A067RGU9_ZOONE</name>
<proteinExistence type="predicted"/>
<dbReference type="EMBL" id="KK852513">
    <property type="protein sequence ID" value="KDR22243.1"/>
    <property type="molecule type" value="Genomic_DNA"/>
</dbReference>
<sequence>MDNFSSQCLEVFRKEAVSRQDVKMAANTTRACGYEIFDVSDKKCER</sequence>
<accession>A0A067RGU9</accession>
<evidence type="ECO:0000313" key="2">
    <source>
        <dbReference type="Proteomes" id="UP000027135"/>
    </source>
</evidence>
<dbReference type="AlphaFoldDB" id="A0A067RGU9"/>
<keyword evidence="2" id="KW-1185">Reference proteome</keyword>